<keyword evidence="2 4" id="KW-0808">Transferase</keyword>
<evidence type="ECO:0000256" key="3">
    <source>
        <dbReference type="ARBA" id="ARBA00023315"/>
    </source>
</evidence>
<dbReference type="InterPro" id="IPR023213">
    <property type="entry name" value="CAT-like_dom_sf"/>
</dbReference>
<reference evidence="4 5" key="1">
    <citation type="journal article" date="2019" name="Nat. Plants">
        <title>Stout camphor tree genome fills gaps in understanding of flowering plant genome evolution.</title>
        <authorList>
            <person name="Chaw S.M."/>
            <person name="Liu Y.C."/>
            <person name="Wu Y.W."/>
            <person name="Wang H.Y."/>
            <person name="Lin C.I."/>
            <person name="Wu C.S."/>
            <person name="Ke H.M."/>
            <person name="Chang L.Y."/>
            <person name="Hsu C.Y."/>
            <person name="Yang H.T."/>
            <person name="Sudianto E."/>
            <person name="Hsu M.H."/>
            <person name="Wu K.P."/>
            <person name="Wang L.N."/>
            <person name="Leebens-Mack J.H."/>
            <person name="Tsai I.J."/>
        </authorList>
    </citation>
    <scope>NUCLEOTIDE SEQUENCE [LARGE SCALE GENOMIC DNA]</scope>
    <source>
        <strain evidence="5">cv. Chaw 1501</strain>
        <tissue evidence="4">Young leaves</tissue>
    </source>
</reference>
<keyword evidence="5" id="KW-1185">Reference proteome</keyword>
<keyword evidence="3 4" id="KW-0012">Acyltransferase</keyword>
<organism evidence="4 5">
    <name type="scientific">Cinnamomum micranthum f. kanehirae</name>
    <dbReference type="NCBI Taxonomy" id="337451"/>
    <lineage>
        <taxon>Eukaryota</taxon>
        <taxon>Viridiplantae</taxon>
        <taxon>Streptophyta</taxon>
        <taxon>Embryophyta</taxon>
        <taxon>Tracheophyta</taxon>
        <taxon>Spermatophyta</taxon>
        <taxon>Magnoliopsida</taxon>
        <taxon>Magnoliidae</taxon>
        <taxon>Laurales</taxon>
        <taxon>Lauraceae</taxon>
        <taxon>Cinnamomum</taxon>
    </lineage>
</organism>
<name>A0A443N994_9MAGN</name>
<sequence>MELRVSLIESMTVRPCEETKRQVIDLSGLDRISPAILYTVFFYKASCTEQQQLSDGSDHFERAKMALRKVLVSWFPAAGRLRINEATGKLEIECNGKGVVMITAVADSKLEELGYLNEYKSCYEKLVPQLPSSVDISENPLVVIQITRFACGGFAVGFGGSHSLFDGAGAFQFLVSWAHISSGKDESQLIFPKHSREGLLNSLSPPNSTPVVGSIYEQSHIAAIQDLYGIPMQAIASDDSSWETALSSFSGLKSQGGLELITLPMKKEVVDKLKTLAIESGRLSRCSTFDVLCAHTWKARVKSLGLHPNTNICLQFPVNSRKKLQPQFGTNFTGNAFVLASVSCTAKDLIHEPLHYTVGRIQAAKDIVTDEYVKLYAKALESTDKFFPSMRELTIVTDWTKFPTHALDFGWGKVSGLSLLATPVPETAYLLADIEEPGVVLVRMGIAAELAVDLINNFTDIGY</sequence>
<dbReference type="Proteomes" id="UP000283530">
    <property type="component" value="Unassembled WGS sequence"/>
</dbReference>
<evidence type="ECO:0000256" key="1">
    <source>
        <dbReference type="ARBA" id="ARBA00009861"/>
    </source>
</evidence>
<dbReference type="GO" id="GO:0016746">
    <property type="term" value="F:acyltransferase activity"/>
    <property type="evidence" value="ECO:0007669"/>
    <property type="project" value="UniProtKB-KW"/>
</dbReference>
<dbReference type="Gene3D" id="3.30.559.10">
    <property type="entry name" value="Chloramphenicol acetyltransferase-like domain"/>
    <property type="match status" value="2"/>
</dbReference>
<dbReference type="InterPro" id="IPR050898">
    <property type="entry name" value="Plant_acyltransferase"/>
</dbReference>
<gene>
    <name evidence="4" type="ORF">CKAN_00346000</name>
</gene>
<dbReference type="Pfam" id="PF02458">
    <property type="entry name" value="Transferase"/>
    <property type="match status" value="1"/>
</dbReference>
<dbReference type="PANTHER" id="PTHR31147">
    <property type="entry name" value="ACYL TRANSFERASE 4"/>
    <property type="match status" value="1"/>
</dbReference>
<comment type="similarity">
    <text evidence="1">Belongs to the plant acyltransferase family.</text>
</comment>
<accession>A0A443N994</accession>
<evidence type="ECO:0000313" key="5">
    <source>
        <dbReference type="Proteomes" id="UP000283530"/>
    </source>
</evidence>
<dbReference type="PANTHER" id="PTHR31147:SF1">
    <property type="entry name" value="ACYL TRANSFERASE 4"/>
    <property type="match status" value="1"/>
</dbReference>
<evidence type="ECO:0000256" key="2">
    <source>
        <dbReference type="ARBA" id="ARBA00022679"/>
    </source>
</evidence>
<protein>
    <submittedName>
        <fullName evidence="4">Brassinosteroid-related acyltransferase 1-like protein</fullName>
    </submittedName>
</protein>
<evidence type="ECO:0000313" key="4">
    <source>
        <dbReference type="EMBL" id="RWR75095.1"/>
    </source>
</evidence>
<proteinExistence type="inferred from homology"/>
<dbReference type="EMBL" id="QPKB01000001">
    <property type="protein sequence ID" value="RWR75095.1"/>
    <property type="molecule type" value="Genomic_DNA"/>
</dbReference>
<comment type="caution">
    <text evidence="4">The sequence shown here is derived from an EMBL/GenBank/DDBJ whole genome shotgun (WGS) entry which is preliminary data.</text>
</comment>
<dbReference type="AlphaFoldDB" id="A0A443N994"/>
<dbReference type="OrthoDB" id="671439at2759"/>